<protein>
    <submittedName>
        <fullName evidence="2">Uncharacterized protein</fullName>
    </submittedName>
</protein>
<evidence type="ECO:0000313" key="2">
    <source>
        <dbReference type="EMBL" id="KAJ0227545.1"/>
    </source>
</evidence>
<comment type="caution">
    <text evidence="2">The sequence shown here is derived from an EMBL/GenBank/DDBJ whole genome shotgun (WGS) entry which is preliminary data.</text>
</comment>
<dbReference type="AlphaFoldDB" id="A0A9R1XU38"/>
<name>A0A9R1XU38_LACSA</name>
<proteinExistence type="predicted"/>
<organism evidence="2 3">
    <name type="scientific">Lactuca sativa</name>
    <name type="common">Garden lettuce</name>
    <dbReference type="NCBI Taxonomy" id="4236"/>
    <lineage>
        <taxon>Eukaryota</taxon>
        <taxon>Viridiplantae</taxon>
        <taxon>Streptophyta</taxon>
        <taxon>Embryophyta</taxon>
        <taxon>Tracheophyta</taxon>
        <taxon>Spermatophyta</taxon>
        <taxon>Magnoliopsida</taxon>
        <taxon>eudicotyledons</taxon>
        <taxon>Gunneridae</taxon>
        <taxon>Pentapetalae</taxon>
        <taxon>asterids</taxon>
        <taxon>campanulids</taxon>
        <taxon>Asterales</taxon>
        <taxon>Asteraceae</taxon>
        <taxon>Cichorioideae</taxon>
        <taxon>Cichorieae</taxon>
        <taxon>Lactucinae</taxon>
        <taxon>Lactuca</taxon>
    </lineage>
</organism>
<evidence type="ECO:0000313" key="3">
    <source>
        <dbReference type="Proteomes" id="UP000235145"/>
    </source>
</evidence>
<gene>
    <name evidence="2" type="ORF">LSAT_V11C100034210</name>
</gene>
<dbReference type="Proteomes" id="UP000235145">
    <property type="component" value="Unassembled WGS sequence"/>
</dbReference>
<keyword evidence="3" id="KW-1185">Reference proteome</keyword>
<accession>A0A9R1XU38</accession>
<reference evidence="2 3" key="1">
    <citation type="journal article" date="2017" name="Nat. Commun.">
        <title>Genome assembly with in vitro proximity ligation data and whole-genome triplication in lettuce.</title>
        <authorList>
            <person name="Reyes-Chin-Wo S."/>
            <person name="Wang Z."/>
            <person name="Yang X."/>
            <person name="Kozik A."/>
            <person name="Arikit S."/>
            <person name="Song C."/>
            <person name="Xia L."/>
            <person name="Froenicke L."/>
            <person name="Lavelle D.O."/>
            <person name="Truco M.J."/>
            <person name="Xia R."/>
            <person name="Zhu S."/>
            <person name="Xu C."/>
            <person name="Xu H."/>
            <person name="Xu X."/>
            <person name="Cox K."/>
            <person name="Korf I."/>
            <person name="Meyers B.C."/>
            <person name="Michelmore R.W."/>
        </authorList>
    </citation>
    <scope>NUCLEOTIDE SEQUENCE [LARGE SCALE GENOMIC DNA]</scope>
    <source>
        <strain evidence="3">cv. Salinas</strain>
        <tissue evidence="2">Seedlings</tissue>
    </source>
</reference>
<dbReference type="EMBL" id="NBSK02000001">
    <property type="protein sequence ID" value="KAJ0227545.1"/>
    <property type="molecule type" value="Genomic_DNA"/>
</dbReference>
<evidence type="ECO:0000256" key="1">
    <source>
        <dbReference type="SAM" id="MobiDB-lite"/>
    </source>
</evidence>
<sequence>MEKGNGTHEEASSLGWGASFLVQTAEDASGITVTPPSPSPRSSVVFSSKGDTSPLQKLQNQVFRALKGLSPPSEDKSRTYNPEVLTSQKRQWASFQLDALIRLKKEQEDKEEKRRYKAQTHLYTVIKVARGSDLLEQMGKDMYFDLVDHEKVHSFRIQKQMLFNHFKIEDGDIICFQNFIRTSVFYNPKEGIGALCYSIGDLKHVEA</sequence>
<feature type="region of interest" description="Disordered" evidence="1">
    <location>
        <begin position="27"/>
        <end position="55"/>
    </location>
</feature>